<sequence length="233" mass="24279">MTTDEIGLLDGPEMDALRELRADVPGPTDAQRQAAWERVQGARSQAGTPGKRGGRAWLLAGAAAVAAGVVAGGIALSVGADHPTPPASSSDQSAATPTNPNPTPFATGSVWEPSAGRERQIVDAYREGVVLTPKGGVRIEIPGQMDWEAMTKATYAEGVPVRFWAVEGEPNAWETGPRVAIDPEDGIDMSQEGLPAYPMDGITFERSGGAGSPVTAVVIDHVPTEPVDITFTQ</sequence>
<name>A0A444B3R4_9MICO</name>
<feature type="transmembrane region" description="Helical" evidence="2">
    <location>
        <begin position="56"/>
        <end position="80"/>
    </location>
</feature>
<reference evidence="3 4" key="1">
    <citation type="journal article" date="2009" name="Int. J. Syst. Evol. Microbiol.">
        <title>Janibacter hoylei sp. nov., Bacillus isronensis sp. nov. and Bacillus aryabhattai sp. nov., isolated from cryotubes used for collecting air from the upper atmosphere.</title>
        <authorList>
            <person name="Shivaji S."/>
            <person name="Chaturvedi P."/>
            <person name="Begum Z."/>
            <person name="Pindi P.K."/>
            <person name="Manorama R."/>
            <person name="Padmanaban D.A."/>
            <person name="Shouche Y.S."/>
            <person name="Pawar S."/>
            <person name="Vaishampayan P."/>
            <person name="Dutt C.B."/>
            <person name="Datta G.N."/>
            <person name="Manchanda R.K."/>
            <person name="Rao U.R."/>
            <person name="Bhargava P.M."/>
            <person name="Narlikar J.V."/>
        </authorList>
    </citation>
    <scope>NUCLEOTIDE SEQUENCE [LARGE SCALE GENOMIC DNA]</scope>
    <source>
        <strain evidence="3 4">PVAS-1</strain>
    </source>
</reference>
<dbReference type="RefSeq" id="WP_128277204.1">
    <property type="nucleotide sequence ID" value="NZ_PIPF01000009.1"/>
</dbReference>
<comment type="caution">
    <text evidence="3">The sequence shown here is derived from an EMBL/GenBank/DDBJ whole genome shotgun (WGS) entry which is preliminary data.</text>
</comment>
<keyword evidence="2" id="KW-0812">Transmembrane</keyword>
<keyword evidence="2" id="KW-0472">Membrane</keyword>
<evidence type="ECO:0000256" key="2">
    <source>
        <dbReference type="SAM" id="Phobius"/>
    </source>
</evidence>
<keyword evidence="2" id="KW-1133">Transmembrane helix</keyword>
<evidence type="ECO:0000256" key="1">
    <source>
        <dbReference type="SAM" id="MobiDB-lite"/>
    </source>
</evidence>
<dbReference type="Proteomes" id="UP000288711">
    <property type="component" value="Unassembled WGS sequence"/>
</dbReference>
<protein>
    <submittedName>
        <fullName evidence="3">Uncharacterized protein</fullName>
    </submittedName>
</protein>
<dbReference type="AlphaFoldDB" id="A0A444B3R4"/>
<dbReference type="EMBL" id="PIPF01000009">
    <property type="protein sequence ID" value="RWU83022.1"/>
    <property type="molecule type" value="Genomic_DNA"/>
</dbReference>
<keyword evidence="4" id="KW-1185">Reference proteome</keyword>
<feature type="region of interest" description="Disordered" evidence="1">
    <location>
        <begin position="81"/>
        <end position="113"/>
    </location>
</feature>
<organism evidence="3 4">
    <name type="scientific">Janibacter hoylei PVAS-1</name>
    <dbReference type="NCBI Taxonomy" id="1210046"/>
    <lineage>
        <taxon>Bacteria</taxon>
        <taxon>Bacillati</taxon>
        <taxon>Actinomycetota</taxon>
        <taxon>Actinomycetes</taxon>
        <taxon>Micrococcales</taxon>
        <taxon>Intrasporangiaceae</taxon>
        <taxon>Janibacter</taxon>
    </lineage>
</organism>
<feature type="region of interest" description="Disordered" evidence="1">
    <location>
        <begin position="22"/>
        <end position="52"/>
    </location>
</feature>
<accession>A0A444B3R4</accession>
<evidence type="ECO:0000313" key="3">
    <source>
        <dbReference type="EMBL" id="RWU83022.1"/>
    </source>
</evidence>
<evidence type="ECO:0000313" key="4">
    <source>
        <dbReference type="Proteomes" id="UP000288711"/>
    </source>
</evidence>
<proteinExistence type="predicted"/>
<gene>
    <name evidence="3" type="ORF">CWN80_09465</name>
</gene>